<proteinExistence type="predicted"/>
<evidence type="ECO:0000256" key="1">
    <source>
        <dbReference type="SAM" id="MobiDB-lite"/>
    </source>
</evidence>
<feature type="compositionally biased region" description="Polar residues" evidence="1">
    <location>
        <begin position="53"/>
        <end position="62"/>
    </location>
</feature>
<dbReference type="WBParaSite" id="HCON_00127620-00001">
    <property type="protein sequence ID" value="HCON_00127620-00001"/>
    <property type="gene ID" value="HCON_00127620"/>
</dbReference>
<dbReference type="Proteomes" id="UP000025227">
    <property type="component" value="Unplaced"/>
</dbReference>
<evidence type="ECO:0000313" key="3">
    <source>
        <dbReference type="WBParaSite" id="HCON_00127620-00001"/>
    </source>
</evidence>
<sequence length="116" mass="12683">PLEQNSICSSTLSALSSCSTPSQLKRRPQPNSHATTQEVNSFAWAPSMQECATSRTSTTLQRPTVPRHVASARSGDCSTELIKNKRFLKPNISSFGFEPHSSEPAKRQIGLHICSK</sequence>
<reference evidence="3" key="1">
    <citation type="submission" date="2020-12" db="UniProtKB">
        <authorList>
            <consortium name="WormBaseParasite"/>
        </authorList>
    </citation>
    <scope>IDENTIFICATION</scope>
    <source>
        <strain evidence="3">MHco3</strain>
    </source>
</reference>
<dbReference type="AlphaFoldDB" id="A0A7I4YPF2"/>
<protein>
    <submittedName>
        <fullName evidence="3">ANLN</fullName>
    </submittedName>
</protein>
<keyword evidence="2" id="KW-1185">Reference proteome</keyword>
<organism evidence="2 3">
    <name type="scientific">Haemonchus contortus</name>
    <name type="common">Barber pole worm</name>
    <dbReference type="NCBI Taxonomy" id="6289"/>
    <lineage>
        <taxon>Eukaryota</taxon>
        <taxon>Metazoa</taxon>
        <taxon>Ecdysozoa</taxon>
        <taxon>Nematoda</taxon>
        <taxon>Chromadorea</taxon>
        <taxon>Rhabditida</taxon>
        <taxon>Rhabditina</taxon>
        <taxon>Rhabditomorpha</taxon>
        <taxon>Strongyloidea</taxon>
        <taxon>Trichostrongylidae</taxon>
        <taxon>Haemonchus</taxon>
    </lineage>
</organism>
<feature type="region of interest" description="Disordered" evidence="1">
    <location>
        <begin position="53"/>
        <end position="73"/>
    </location>
</feature>
<accession>A0A7I4YPF2</accession>
<evidence type="ECO:0000313" key="2">
    <source>
        <dbReference type="Proteomes" id="UP000025227"/>
    </source>
</evidence>
<name>A0A7I4YPF2_HAECO</name>